<gene>
    <name evidence="7" type="ORF">CVIRNUC_006831</name>
</gene>
<dbReference type="PANTHER" id="PTHR46512:SF12">
    <property type="entry name" value="PEPTIDYLPROLYL ISOMERASE"/>
    <property type="match status" value="1"/>
</dbReference>
<dbReference type="EC" id="5.2.1.8" evidence="3"/>
<dbReference type="PROSITE" id="PS50059">
    <property type="entry name" value="FKBP_PPIASE"/>
    <property type="match status" value="1"/>
</dbReference>
<keyword evidence="3" id="KW-0413">Isomerase</keyword>
<evidence type="ECO:0000256" key="4">
    <source>
        <dbReference type="PROSITE-ProRule" id="PRU00339"/>
    </source>
</evidence>
<evidence type="ECO:0000313" key="8">
    <source>
        <dbReference type="Proteomes" id="UP001314263"/>
    </source>
</evidence>
<keyword evidence="5" id="KW-1133">Transmembrane helix</keyword>
<dbReference type="SUPFAM" id="SSF48452">
    <property type="entry name" value="TPR-like"/>
    <property type="match status" value="1"/>
</dbReference>
<evidence type="ECO:0000256" key="1">
    <source>
        <dbReference type="ARBA" id="ARBA00022737"/>
    </source>
</evidence>
<keyword evidence="2 4" id="KW-0802">TPR repeat</keyword>
<dbReference type="EMBL" id="CAUYUE010000009">
    <property type="protein sequence ID" value="CAK0783632.1"/>
    <property type="molecule type" value="Genomic_DNA"/>
</dbReference>
<dbReference type="Gene3D" id="1.25.40.10">
    <property type="entry name" value="Tetratricopeptide repeat domain"/>
    <property type="match status" value="1"/>
</dbReference>
<accession>A0AAV1I964</accession>
<feature type="transmembrane region" description="Helical" evidence="5">
    <location>
        <begin position="319"/>
        <end position="337"/>
    </location>
</feature>
<evidence type="ECO:0000256" key="5">
    <source>
        <dbReference type="SAM" id="Phobius"/>
    </source>
</evidence>
<dbReference type="GO" id="GO:0003755">
    <property type="term" value="F:peptidyl-prolyl cis-trans isomerase activity"/>
    <property type="evidence" value="ECO:0007669"/>
    <property type="project" value="UniProtKB-KW"/>
</dbReference>
<dbReference type="Proteomes" id="UP001314263">
    <property type="component" value="Unassembled WGS sequence"/>
</dbReference>
<evidence type="ECO:0000259" key="6">
    <source>
        <dbReference type="PROSITE" id="PS50059"/>
    </source>
</evidence>
<keyword evidence="8" id="KW-1185">Reference proteome</keyword>
<dbReference type="InterPro" id="IPR011990">
    <property type="entry name" value="TPR-like_helical_dom_sf"/>
</dbReference>
<protein>
    <recommendedName>
        <fullName evidence="3">peptidylprolyl isomerase</fullName>
        <ecNumber evidence="3">5.2.1.8</ecNumber>
    </recommendedName>
</protein>
<feature type="domain" description="PPIase FKBP-type" evidence="6">
    <location>
        <begin position="30"/>
        <end position="126"/>
    </location>
</feature>
<keyword evidence="1" id="KW-0677">Repeat</keyword>
<evidence type="ECO:0000313" key="7">
    <source>
        <dbReference type="EMBL" id="CAK0783632.1"/>
    </source>
</evidence>
<feature type="repeat" description="TPR" evidence="4">
    <location>
        <begin position="231"/>
        <end position="264"/>
    </location>
</feature>
<keyword evidence="3" id="KW-0697">Rotamase</keyword>
<dbReference type="InterPro" id="IPR019734">
    <property type="entry name" value="TPR_rpt"/>
</dbReference>
<name>A0AAV1I964_9CHLO</name>
<dbReference type="SMART" id="SM00028">
    <property type="entry name" value="TPR"/>
    <property type="match status" value="3"/>
</dbReference>
<dbReference type="SUPFAM" id="SSF54534">
    <property type="entry name" value="FKBP-like"/>
    <property type="match status" value="1"/>
</dbReference>
<comment type="catalytic activity">
    <reaction evidence="3">
        <text>[protein]-peptidylproline (omega=180) = [protein]-peptidylproline (omega=0)</text>
        <dbReference type="Rhea" id="RHEA:16237"/>
        <dbReference type="Rhea" id="RHEA-COMP:10747"/>
        <dbReference type="Rhea" id="RHEA-COMP:10748"/>
        <dbReference type="ChEBI" id="CHEBI:83833"/>
        <dbReference type="ChEBI" id="CHEBI:83834"/>
        <dbReference type="EC" id="5.2.1.8"/>
    </reaction>
</comment>
<dbReference type="InterPro" id="IPR050754">
    <property type="entry name" value="FKBP4/5/8-like"/>
</dbReference>
<dbReference type="Gene3D" id="3.10.50.40">
    <property type="match status" value="1"/>
</dbReference>
<dbReference type="PROSITE" id="PS50005">
    <property type="entry name" value="TPR"/>
    <property type="match status" value="1"/>
</dbReference>
<organism evidence="7 8">
    <name type="scientific">Coccomyxa viridis</name>
    <dbReference type="NCBI Taxonomy" id="1274662"/>
    <lineage>
        <taxon>Eukaryota</taxon>
        <taxon>Viridiplantae</taxon>
        <taxon>Chlorophyta</taxon>
        <taxon>core chlorophytes</taxon>
        <taxon>Trebouxiophyceae</taxon>
        <taxon>Trebouxiophyceae incertae sedis</taxon>
        <taxon>Coccomyxaceae</taxon>
        <taxon>Coccomyxa</taxon>
    </lineage>
</organism>
<dbReference type="InterPro" id="IPR046357">
    <property type="entry name" value="PPIase_dom_sf"/>
</dbReference>
<dbReference type="InterPro" id="IPR001179">
    <property type="entry name" value="PPIase_FKBP_dom"/>
</dbReference>
<evidence type="ECO:0000256" key="3">
    <source>
        <dbReference type="PROSITE-ProRule" id="PRU00277"/>
    </source>
</evidence>
<comment type="caution">
    <text evidence="7">The sequence shown here is derived from an EMBL/GenBank/DDBJ whole genome shotgun (WGS) entry which is preliminary data.</text>
</comment>
<keyword evidence="5" id="KW-0472">Membrane</keyword>
<reference evidence="7 8" key="1">
    <citation type="submission" date="2023-10" db="EMBL/GenBank/DDBJ databases">
        <authorList>
            <person name="Maclean D."/>
            <person name="Macfadyen A."/>
        </authorList>
    </citation>
    <scope>NUCLEOTIDE SEQUENCE [LARGE SCALE GENOMIC DNA]</scope>
</reference>
<dbReference type="PANTHER" id="PTHR46512">
    <property type="entry name" value="PEPTIDYLPROLYL ISOMERASE"/>
    <property type="match status" value="1"/>
</dbReference>
<dbReference type="Pfam" id="PF00254">
    <property type="entry name" value="FKBP_C"/>
    <property type="match status" value="1"/>
</dbReference>
<keyword evidence="5" id="KW-0812">Transmembrane</keyword>
<evidence type="ECO:0000256" key="2">
    <source>
        <dbReference type="ARBA" id="ARBA00022803"/>
    </source>
</evidence>
<dbReference type="AlphaFoldDB" id="A0AAV1I964"/>
<sequence>MSQEYTNVTGDGEVQKRIIVEGSGDEPPLHAQCLVHYRGILAKSQEVFMDTRKEGQAGEPAHIVAGRDASLREVGLNLAVASMRKGERCHLKVSPEYGYGDRGSFSFPAVPPRADLEYEVELLDFDPSNELKDRGQMTYEERLEAAERHRLTGNGLFQEGKHTEALGKYAMALSYINDDFMVQLHGLHADKAGAVKQPVHLNMAACQLMLQDWQGAAWNCTQVLQEDKGNVKALFRRGKAHNGMGHTEEAMRDLQAAAKLAPTDRAISKEIQALRGAMKHDREAQAKLFKGAFNSGDAKARGLWRESAEQQQQQQRASLFAWLWGLLTACLGIFAVGRTRKVK</sequence>
<proteinExistence type="predicted"/>